<feature type="domain" description="Peptidase M16 N-terminal" evidence="2">
    <location>
        <begin position="513"/>
        <end position="623"/>
    </location>
</feature>
<dbReference type="AlphaFoldDB" id="A0AAE9XX50"/>
<keyword evidence="5" id="KW-1185">Reference proteome</keyword>
<organism evidence="4 5">
    <name type="scientific">Gimibacter soli</name>
    <dbReference type="NCBI Taxonomy" id="3024400"/>
    <lineage>
        <taxon>Bacteria</taxon>
        <taxon>Pseudomonadati</taxon>
        <taxon>Pseudomonadota</taxon>
        <taxon>Alphaproteobacteria</taxon>
        <taxon>Kordiimonadales</taxon>
        <taxon>Temperatibacteraceae</taxon>
        <taxon>Gimibacter</taxon>
    </lineage>
</organism>
<dbReference type="Gene3D" id="3.30.830.10">
    <property type="entry name" value="Metalloenzyme, LuxS/M16 peptidase-like"/>
    <property type="match status" value="4"/>
</dbReference>
<dbReference type="Pfam" id="PF05193">
    <property type="entry name" value="Peptidase_M16_C"/>
    <property type="match status" value="2"/>
</dbReference>
<dbReference type="EMBL" id="CP116805">
    <property type="protein sequence ID" value="WCL55149.1"/>
    <property type="molecule type" value="Genomic_DNA"/>
</dbReference>
<sequence length="941" mass="101628">MKSLKTLLLGAVALSALAACQPAANNDNATADKPSSESAAPAGSLSGMKVDIPYEKFTLPNGLTVIVHEDRKAPIVSVGVWYHVGSKDEPAGKTGFAHLFEHIMFNGSENFDGEVFVPLESIGGKDLNGTTWFDRTNYFETVPTPALDVALFLESDRMGHLLGAVTQEKLTNQIGVVQNEKRQGDAQPFGKVEYAQLEGLFPPGHPYRHSTIGSMEDLSNASLDDVKAWFAKYYGAANTVLVLSGDIDAATAKPLVEKYFGDIGAGEPLTKMKSFVPVKEANQVEEMIDRVPNTRIYRTWAVPGRGDRDAYLLDLAAGVLAGGKNSRLYQELVYKSQLAANVSAHMQPFEITSLFEIQVDMKPGASPEDVAKAEAILDEVMTEYLKNGPKGEELSRAQTASIAGTVRGLESIGGFGGKGVALAQGQLYTGNPNFVATIVDWQAKAGTADVAKASRDWIGKGYYQLTVKPYDTSFRTIATDLDRKKGLPEVGDMPSLKLPAIQQATLKNGMKLVLVERHTVPVVEVALQFDAGYAADAGAKLGTAKFTLSMLDEGTESKSALEVAEEAEKLGAEIGSSSNLDVSQVRLSALKPNLDASLDLFADVVRHPAFSDEELDRLRGRWLAGIAQEKADLMPIALRLLPGLVYGADHAYSVPYSGSGTEDSIKTLTRDDLVNFHQNWLRPDNATVFVVGDIGFDEAIKSVEKAFGDWAAPAVPKPAKNLGDVAAPTGNRVVIIDKPDSPSTMVVAAKLVPGTGAEDSLVLDTANDILGGEFTARINMNIREDKGWSYYAYSSTLAARGERMWIAYSPIQTDKTVDGLKEMLKEVTDYTSKRPATEAELDKMKDTRINALPGAIETSGDVMGDLLQNDRFGRPYNHAETLKERFSSMDLETIRAAADTYLKPEGLTWVLVGDRAKIEKGVRELGLGEVSFLDVDGNPVE</sequence>
<dbReference type="InterPro" id="IPR011765">
    <property type="entry name" value="Pept_M16_N"/>
</dbReference>
<dbReference type="PANTHER" id="PTHR11851:SF224">
    <property type="entry name" value="PROCESSING PROTEASE"/>
    <property type="match status" value="1"/>
</dbReference>
<dbReference type="Pfam" id="PF00675">
    <property type="entry name" value="Peptidase_M16"/>
    <property type="match status" value="2"/>
</dbReference>
<proteinExistence type="predicted"/>
<name>A0AAE9XX50_9PROT</name>
<dbReference type="RefSeq" id="WP_289504920.1">
    <property type="nucleotide sequence ID" value="NZ_CP116805.1"/>
</dbReference>
<feature type="domain" description="Peptidase M16 C-terminal" evidence="3">
    <location>
        <begin position="668"/>
        <end position="846"/>
    </location>
</feature>
<dbReference type="SUPFAM" id="SSF63411">
    <property type="entry name" value="LuxS/MPP-like metallohydrolase"/>
    <property type="match status" value="4"/>
</dbReference>
<dbReference type="PROSITE" id="PS51257">
    <property type="entry name" value="PROKAR_LIPOPROTEIN"/>
    <property type="match status" value="1"/>
</dbReference>
<evidence type="ECO:0000313" key="5">
    <source>
        <dbReference type="Proteomes" id="UP001217500"/>
    </source>
</evidence>
<evidence type="ECO:0000256" key="1">
    <source>
        <dbReference type="SAM" id="SignalP"/>
    </source>
</evidence>
<dbReference type="KEGG" id="gso:PH603_05175"/>
<dbReference type="InterPro" id="IPR011249">
    <property type="entry name" value="Metalloenz_LuxS/M16"/>
</dbReference>
<reference evidence="4" key="1">
    <citation type="submission" date="2023-01" db="EMBL/GenBank/DDBJ databases">
        <title>The genome sequence of Kordiimonadaceae bacterium 6D33.</title>
        <authorList>
            <person name="Liu Y."/>
        </authorList>
    </citation>
    <scope>NUCLEOTIDE SEQUENCE</scope>
    <source>
        <strain evidence="4">6D33</strain>
    </source>
</reference>
<feature type="domain" description="Peptidase M16 N-terminal" evidence="2">
    <location>
        <begin position="65"/>
        <end position="183"/>
    </location>
</feature>
<evidence type="ECO:0000259" key="3">
    <source>
        <dbReference type="Pfam" id="PF05193"/>
    </source>
</evidence>
<dbReference type="PANTHER" id="PTHR11851">
    <property type="entry name" value="METALLOPROTEASE"/>
    <property type="match status" value="1"/>
</dbReference>
<dbReference type="Proteomes" id="UP001217500">
    <property type="component" value="Chromosome"/>
</dbReference>
<dbReference type="GO" id="GO:0046872">
    <property type="term" value="F:metal ion binding"/>
    <property type="evidence" value="ECO:0007669"/>
    <property type="project" value="InterPro"/>
</dbReference>
<keyword evidence="1" id="KW-0732">Signal</keyword>
<dbReference type="InterPro" id="IPR007863">
    <property type="entry name" value="Peptidase_M16_C"/>
</dbReference>
<evidence type="ECO:0000259" key="2">
    <source>
        <dbReference type="Pfam" id="PF00675"/>
    </source>
</evidence>
<evidence type="ECO:0000313" key="4">
    <source>
        <dbReference type="EMBL" id="WCL55149.1"/>
    </source>
</evidence>
<dbReference type="InterPro" id="IPR050361">
    <property type="entry name" value="MPP/UQCRC_Complex"/>
</dbReference>
<gene>
    <name evidence="4" type="ORF">PH603_05175</name>
</gene>
<feature type="chain" id="PRO_5042054680" evidence="1">
    <location>
        <begin position="19"/>
        <end position="941"/>
    </location>
</feature>
<feature type="domain" description="Peptidase M16 C-terminal" evidence="3">
    <location>
        <begin position="221"/>
        <end position="400"/>
    </location>
</feature>
<protein>
    <submittedName>
        <fullName evidence="4">Insulinase family protein</fullName>
    </submittedName>
</protein>
<feature type="signal peptide" evidence="1">
    <location>
        <begin position="1"/>
        <end position="18"/>
    </location>
</feature>
<accession>A0AAE9XX50</accession>